<dbReference type="Gramene" id="A09p04850.2_BraZ1">
    <property type="protein sequence ID" value="A09p04850.2_BraZ1.CDS"/>
    <property type="gene ID" value="A09g04850.2_BraZ1"/>
</dbReference>
<gene>
    <name evidence="2" type="ORF">BRAA09T36128Z</name>
    <name evidence="1" type="ORF">BRAPAZ1V2_A09P04850.2</name>
</gene>
<dbReference type="AlphaFoldDB" id="A0A3P5XUD5"/>
<evidence type="ECO:0000313" key="1">
    <source>
        <dbReference type="EMBL" id="CAG7860018.1"/>
    </source>
</evidence>
<organism evidence="2">
    <name type="scientific">Brassica campestris</name>
    <name type="common">Field mustard</name>
    <dbReference type="NCBI Taxonomy" id="3711"/>
    <lineage>
        <taxon>Eukaryota</taxon>
        <taxon>Viridiplantae</taxon>
        <taxon>Streptophyta</taxon>
        <taxon>Embryophyta</taxon>
        <taxon>Tracheophyta</taxon>
        <taxon>Spermatophyta</taxon>
        <taxon>Magnoliopsida</taxon>
        <taxon>eudicotyledons</taxon>
        <taxon>Gunneridae</taxon>
        <taxon>Pentapetalae</taxon>
        <taxon>rosids</taxon>
        <taxon>malvids</taxon>
        <taxon>Brassicales</taxon>
        <taxon>Brassicaceae</taxon>
        <taxon>Brassiceae</taxon>
        <taxon>Brassica</taxon>
    </lineage>
</organism>
<dbReference type="EMBL" id="LS974625">
    <property type="protein sequence ID" value="CAG7860018.1"/>
    <property type="molecule type" value="Genomic_DNA"/>
</dbReference>
<dbReference type="EMBL" id="LR031568">
    <property type="protein sequence ID" value="VDC58517.1"/>
    <property type="molecule type" value="Genomic_DNA"/>
</dbReference>
<protein>
    <submittedName>
        <fullName evidence="1">Uncharacterized protein</fullName>
    </submittedName>
</protein>
<proteinExistence type="predicted"/>
<dbReference type="Proteomes" id="UP000694005">
    <property type="component" value="Chromosome A09"/>
</dbReference>
<name>A0A3P5XUD5_BRACM</name>
<sequence length="66" mass="7621">MCVNVMTSLHYPQMMLAVSTQILQIKITSPGFQANLFRFRLLCVRDVNSTSRLQLGSIDLYRIHHL</sequence>
<reference evidence="2" key="1">
    <citation type="submission" date="2018-11" db="EMBL/GenBank/DDBJ databases">
        <authorList>
            <consortium name="Genoscope - CEA"/>
            <person name="William W."/>
        </authorList>
    </citation>
    <scope>NUCLEOTIDE SEQUENCE</scope>
</reference>
<evidence type="ECO:0000313" key="2">
    <source>
        <dbReference type="EMBL" id="VDC58517.1"/>
    </source>
</evidence>
<accession>A0A3P5XUD5</accession>